<reference evidence="1 2" key="1">
    <citation type="journal article" date="2015" name="Fungal Genet. Biol.">
        <title>Evolution of novel wood decay mechanisms in Agaricales revealed by the genome sequences of Fistulina hepatica and Cylindrobasidium torrendii.</title>
        <authorList>
            <person name="Floudas D."/>
            <person name="Held B.W."/>
            <person name="Riley R."/>
            <person name="Nagy L.G."/>
            <person name="Koehler G."/>
            <person name="Ransdell A.S."/>
            <person name="Younus H."/>
            <person name="Chow J."/>
            <person name="Chiniquy J."/>
            <person name="Lipzen A."/>
            <person name="Tritt A."/>
            <person name="Sun H."/>
            <person name="Haridas S."/>
            <person name="LaButti K."/>
            <person name="Ohm R.A."/>
            <person name="Kues U."/>
            <person name="Blanchette R.A."/>
            <person name="Grigoriev I.V."/>
            <person name="Minto R.E."/>
            <person name="Hibbett D.S."/>
        </authorList>
    </citation>
    <scope>NUCLEOTIDE SEQUENCE [LARGE SCALE GENOMIC DNA]</scope>
    <source>
        <strain evidence="1 2">FP15055 ss-10</strain>
    </source>
</reference>
<accession>A0A0D7BPY1</accession>
<gene>
    <name evidence="1" type="ORF">CYLTODRAFT_37866</name>
</gene>
<evidence type="ECO:0000313" key="2">
    <source>
        <dbReference type="Proteomes" id="UP000054007"/>
    </source>
</evidence>
<dbReference type="EMBL" id="KN880443">
    <property type="protein sequence ID" value="KIY72492.1"/>
    <property type="molecule type" value="Genomic_DNA"/>
</dbReference>
<name>A0A0D7BPY1_9AGAR</name>
<sequence length="89" mass="9939">MPANPHQRSRFFTLRHCTPVALSPNVWLLSVFGVQISAICFVGDFHGSTLFPPAMRSKLPTSPWRTKNSFFRFLQDGALGCLYLPGSPD</sequence>
<keyword evidence="2" id="KW-1185">Reference proteome</keyword>
<dbReference type="AlphaFoldDB" id="A0A0D7BPY1"/>
<dbReference type="Proteomes" id="UP000054007">
    <property type="component" value="Unassembled WGS sequence"/>
</dbReference>
<organism evidence="1 2">
    <name type="scientific">Cylindrobasidium torrendii FP15055 ss-10</name>
    <dbReference type="NCBI Taxonomy" id="1314674"/>
    <lineage>
        <taxon>Eukaryota</taxon>
        <taxon>Fungi</taxon>
        <taxon>Dikarya</taxon>
        <taxon>Basidiomycota</taxon>
        <taxon>Agaricomycotina</taxon>
        <taxon>Agaricomycetes</taxon>
        <taxon>Agaricomycetidae</taxon>
        <taxon>Agaricales</taxon>
        <taxon>Marasmiineae</taxon>
        <taxon>Physalacriaceae</taxon>
        <taxon>Cylindrobasidium</taxon>
    </lineage>
</organism>
<evidence type="ECO:0000313" key="1">
    <source>
        <dbReference type="EMBL" id="KIY72492.1"/>
    </source>
</evidence>
<protein>
    <submittedName>
        <fullName evidence="1">Uncharacterized protein</fullName>
    </submittedName>
</protein>
<proteinExistence type="predicted"/>